<evidence type="ECO:0000313" key="4">
    <source>
        <dbReference type="Proteomes" id="UP000001937"/>
    </source>
</evidence>
<sequence length="191" mass="19900">MRVGRRIVAGLLAALIVAAGVITVIEIVAAAGGGRGYVVVDWPAWADDLADTAWSSGPVRLAAGVCVLVGLLLIWLGARRGTPSRLAVRRGCAQTIVFVERRGVARALRSAALTVDGVRAARVRVRDRTADVRLRLRQRVAGGARERAGAVLASTLVSFELAEPLELRIQATPPAADRTVNGADRAAGGAA</sequence>
<keyword evidence="1" id="KW-0472">Membrane</keyword>
<dbReference type="HOGENOM" id="CLU_128210_0_0_11"/>
<dbReference type="Proteomes" id="UP000001937">
    <property type="component" value="Chromosome"/>
</dbReference>
<keyword evidence="4" id="KW-1185">Reference proteome</keyword>
<protein>
    <recommendedName>
        <fullName evidence="2">DUF6286 domain-containing protein</fullName>
    </recommendedName>
</protein>
<dbReference type="Pfam" id="PF19803">
    <property type="entry name" value="DUF6286"/>
    <property type="match status" value="1"/>
</dbReference>
<proteinExistence type="predicted"/>
<feature type="domain" description="DUF6286" evidence="2">
    <location>
        <begin position="68"/>
        <end position="170"/>
    </location>
</feature>
<reference evidence="3 4" key="1">
    <citation type="journal article" date="2007" name="Genome Res.">
        <title>Genome characteristics of facultatively symbiotic Frankia sp. strains reflect host range and host plant biogeography.</title>
        <authorList>
            <person name="Normand P."/>
            <person name="Lapierre P."/>
            <person name="Tisa L.S."/>
            <person name="Gogarten J.P."/>
            <person name="Alloisio N."/>
            <person name="Bagnarol E."/>
            <person name="Bassi C.A."/>
            <person name="Berry A.M."/>
            <person name="Bickhart D.M."/>
            <person name="Choisne N."/>
            <person name="Couloux A."/>
            <person name="Cournoyer B."/>
            <person name="Cruveiller S."/>
            <person name="Daubin V."/>
            <person name="Demange N."/>
            <person name="Francino M.P."/>
            <person name="Goltsman E."/>
            <person name="Huang Y."/>
            <person name="Kopp O.R."/>
            <person name="Labarre L."/>
            <person name="Lapidus A."/>
            <person name="Lavire C."/>
            <person name="Marechal J."/>
            <person name="Martinez M."/>
            <person name="Mastronunzio J.E."/>
            <person name="Mullin B.C."/>
            <person name="Niemann J."/>
            <person name="Pujic P."/>
            <person name="Rawnsley T."/>
            <person name="Rouy Z."/>
            <person name="Schenowitz C."/>
            <person name="Sellstedt A."/>
            <person name="Tavares F."/>
            <person name="Tomkins J.P."/>
            <person name="Vallenet D."/>
            <person name="Valverde C."/>
            <person name="Wall L.G."/>
            <person name="Wang Y."/>
            <person name="Medigue C."/>
            <person name="Benson D.R."/>
        </authorList>
    </citation>
    <scope>NUCLEOTIDE SEQUENCE [LARGE SCALE GENOMIC DNA]</scope>
    <source>
        <strain evidence="4">DSM 45818 / CECT 9043 / CcI3</strain>
    </source>
</reference>
<dbReference type="KEGG" id="fra:Francci3_3954"/>
<evidence type="ECO:0000256" key="1">
    <source>
        <dbReference type="SAM" id="Phobius"/>
    </source>
</evidence>
<keyword evidence="1" id="KW-1133">Transmembrane helix</keyword>
<evidence type="ECO:0000313" key="3">
    <source>
        <dbReference type="EMBL" id="ABD13304.1"/>
    </source>
</evidence>
<keyword evidence="1" id="KW-0812">Transmembrane</keyword>
<organism evidence="3 4">
    <name type="scientific">Frankia casuarinae (strain DSM 45818 / CECT 9043 / HFP020203 / CcI3)</name>
    <dbReference type="NCBI Taxonomy" id="106370"/>
    <lineage>
        <taxon>Bacteria</taxon>
        <taxon>Bacillati</taxon>
        <taxon>Actinomycetota</taxon>
        <taxon>Actinomycetes</taxon>
        <taxon>Frankiales</taxon>
        <taxon>Frankiaceae</taxon>
        <taxon>Frankia</taxon>
    </lineage>
</organism>
<dbReference type="EMBL" id="CP000249">
    <property type="protein sequence ID" value="ABD13304.1"/>
    <property type="molecule type" value="Genomic_DNA"/>
</dbReference>
<name>Q2J5Y8_FRACC</name>
<evidence type="ECO:0000259" key="2">
    <source>
        <dbReference type="Pfam" id="PF19803"/>
    </source>
</evidence>
<dbReference type="InterPro" id="IPR046253">
    <property type="entry name" value="DUF6286"/>
</dbReference>
<gene>
    <name evidence="3" type="ordered locus">Francci3_3954</name>
</gene>
<accession>Q2J5Y8</accession>
<dbReference type="STRING" id="106370.Francci3_3954"/>
<feature type="transmembrane region" description="Helical" evidence="1">
    <location>
        <begin position="54"/>
        <end position="76"/>
    </location>
</feature>
<dbReference type="AlphaFoldDB" id="Q2J5Y8"/>